<organism evidence="1 2">
    <name type="scientific">Ridgeia piscesae</name>
    <name type="common">Tubeworm</name>
    <dbReference type="NCBI Taxonomy" id="27915"/>
    <lineage>
        <taxon>Eukaryota</taxon>
        <taxon>Metazoa</taxon>
        <taxon>Spiralia</taxon>
        <taxon>Lophotrochozoa</taxon>
        <taxon>Annelida</taxon>
        <taxon>Polychaeta</taxon>
        <taxon>Sedentaria</taxon>
        <taxon>Canalipalpata</taxon>
        <taxon>Sabellida</taxon>
        <taxon>Siboglinidae</taxon>
        <taxon>Ridgeia</taxon>
    </lineage>
</organism>
<comment type="caution">
    <text evidence="1">The sequence shown here is derived from an EMBL/GenBank/DDBJ whole genome shotgun (WGS) entry which is preliminary data.</text>
</comment>
<proteinExistence type="predicted"/>
<sequence length="64" mass="7340">MLSLARDLLKKSQDSDIKPLTVCFWTDFMANPSIMYGLFSPTPRKLNWDSDRVKVMGTKDGMIK</sequence>
<protein>
    <submittedName>
        <fullName evidence="1">Uncharacterized protein</fullName>
    </submittedName>
</protein>
<dbReference type="EMBL" id="JAODUO010000445">
    <property type="protein sequence ID" value="KAK2180379.1"/>
    <property type="molecule type" value="Genomic_DNA"/>
</dbReference>
<evidence type="ECO:0000313" key="2">
    <source>
        <dbReference type="Proteomes" id="UP001209878"/>
    </source>
</evidence>
<evidence type="ECO:0000313" key="1">
    <source>
        <dbReference type="EMBL" id="KAK2180379.1"/>
    </source>
</evidence>
<accession>A0AAD9KZ67</accession>
<dbReference type="AlphaFoldDB" id="A0AAD9KZ67"/>
<gene>
    <name evidence="1" type="ORF">NP493_445g00021</name>
</gene>
<reference evidence="1" key="1">
    <citation type="journal article" date="2023" name="Mol. Biol. Evol.">
        <title>Third-Generation Sequencing Reveals the Adaptive Role of the Epigenome in Three Deep-Sea Polychaetes.</title>
        <authorList>
            <person name="Perez M."/>
            <person name="Aroh O."/>
            <person name="Sun Y."/>
            <person name="Lan Y."/>
            <person name="Juniper S.K."/>
            <person name="Young C.R."/>
            <person name="Angers B."/>
            <person name="Qian P.Y."/>
        </authorList>
    </citation>
    <scope>NUCLEOTIDE SEQUENCE</scope>
    <source>
        <strain evidence="1">R07B-5</strain>
    </source>
</reference>
<name>A0AAD9KZ67_RIDPI</name>
<dbReference type="Proteomes" id="UP001209878">
    <property type="component" value="Unassembled WGS sequence"/>
</dbReference>
<keyword evidence="2" id="KW-1185">Reference proteome</keyword>